<reference evidence="2" key="1">
    <citation type="submission" date="2020-05" db="EMBL/GenBank/DDBJ databases">
        <title>Mycena genomes resolve the evolution of fungal bioluminescence.</title>
        <authorList>
            <person name="Tsai I.J."/>
        </authorList>
    </citation>
    <scope>NUCLEOTIDE SEQUENCE</scope>
    <source>
        <strain evidence="2">171206Taipei</strain>
    </source>
</reference>
<proteinExistence type="predicted"/>
<dbReference type="PANTHER" id="PTHR43162">
    <property type="match status" value="1"/>
</dbReference>
<dbReference type="Gene3D" id="3.40.50.720">
    <property type="entry name" value="NAD(P)-binding Rossmann-like Domain"/>
    <property type="match status" value="1"/>
</dbReference>
<dbReference type="InterPro" id="IPR036291">
    <property type="entry name" value="NAD(P)-bd_dom_sf"/>
</dbReference>
<gene>
    <name evidence="2" type="ORF">MIND_00357000</name>
</gene>
<evidence type="ECO:0000313" key="3">
    <source>
        <dbReference type="Proteomes" id="UP000636479"/>
    </source>
</evidence>
<feature type="domain" description="NmrA-like" evidence="1">
    <location>
        <begin position="7"/>
        <end position="253"/>
    </location>
</feature>
<dbReference type="OrthoDB" id="2885829at2759"/>
<name>A0A8H6WEV3_9AGAR</name>
<keyword evidence="3" id="KW-1185">Reference proteome</keyword>
<dbReference type="InterPro" id="IPR051604">
    <property type="entry name" value="Ergot_Alk_Oxidoreductase"/>
</dbReference>
<dbReference type="InterPro" id="IPR008030">
    <property type="entry name" value="NmrA-like"/>
</dbReference>
<evidence type="ECO:0000259" key="1">
    <source>
        <dbReference type="Pfam" id="PF05368"/>
    </source>
</evidence>
<evidence type="ECO:0000313" key="2">
    <source>
        <dbReference type="EMBL" id="KAF7309849.1"/>
    </source>
</evidence>
<dbReference type="Pfam" id="PF05368">
    <property type="entry name" value="NmrA"/>
    <property type="match status" value="1"/>
</dbReference>
<protein>
    <submittedName>
        <fullName evidence="2">NmrA domain-containing protein</fullName>
    </submittedName>
</protein>
<dbReference type="SUPFAM" id="SSF51735">
    <property type="entry name" value="NAD(P)-binding Rossmann-fold domains"/>
    <property type="match status" value="1"/>
</dbReference>
<dbReference type="GeneID" id="59342930"/>
<dbReference type="PANTHER" id="PTHR43162:SF1">
    <property type="entry name" value="PRESTALK A DIFFERENTIATION PROTEIN A"/>
    <property type="match status" value="1"/>
</dbReference>
<dbReference type="Proteomes" id="UP000636479">
    <property type="component" value="Unassembled WGS sequence"/>
</dbReference>
<comment type="caution">
    <text evidence="2">The sequence shown here is derived from an EMBL/GenBank/DDBJ whole genome shotgun (WGS) entry which is preliminary data.</text>
</comment>
<sequence>MSRKYDNVIVFGPTGTIGGLVAAEAQKQGAKVWLAMRDTSKAISAIPSHLEESGNFTRVQADITDPPSVTKAIATSGAKAAYLYLIHGDMTFGRGALQAMREGGVEYIVFLSGYNVKGQGEELRAIPKENWIPFVHAQVEIAVEDVGFPYFTALRPAWFASNFFKNYLDRSSKPNYKAPMLYEDAVFDNIAPEDVGLVGGRVLAERPSDAKKETIYLCGPELRSVKESWELIKKITGRHDIDTAATTEAAFLQRFALLGLPDFVGKYFMRALQESKAGFAVPDYQIGVENVRKYAGKEPTSFADYLEAHKEEWKAL</sequence>
<dbReference type="RefSeq" id="XP_037223299.1">
    <property type="nucleotide sequence ID" value="XM_037360414.1"/>
</dbReference>
<dbReference type="EMBL" id="JACAZF010000003">
    <property type="protein sequence ID" value="KAF7309849.1"/>
    <property type="molecule type" value="Genomic_DNA"/>
</dbReference>
<organism evidence="2 3">
    <name type="scientific">Mycena indigotica</name>
    <dbReference type="NCBI Taxonomy" id="2126181"/>
    <lineage>
        <taxon>Eukaryota</taxon>
        <taxon>Fungi</taxon>
        <taxon>Dikarya</taxon>
        <taxon>Basidiomycota</taxon>
        <taxon>Agaricomycotina</taxon>
        <taxon>Agaricomycetes</taxon>
        <taxon>Agaricomycetidae</taxon>
        <taxon>Agaricales</taxon>
        <taxon>Marasmiineae</taxon>
        <taxon>Mycenaceae</taxon>
        <taxon>Mycena</taxon>
    </lineage>
</organism>
<dbReference type="AlphaFoldDB" id="A0A8H6WEV3"/>
<accession>A0A8H6WEV3</accession>